<keyword evidence="6 7" id="KW-0472">Membrane</keyword>
<evidence type="ECO:0000256" key="7">
    <source>
        <dbReference type="SAM" id="Phobius"/>
    </source>
</evidence>
<dbReference type="Gene3D" id="1.20.5.170">
    <property type="match status" value="1"/>
</dbReference>
<proteinExistence type="inferred from homology"/>
<keyword evidence="9" id="KW-1185">Reference proteome</keyword>
<organism evidence="8 9">
    <name type="scientific">Cordylochernes scorpioides</name>
    <dbReference type="NCBI Taxonomy" id="51811"/>
    <lineage>
        <taxon>Eukaryota</taxon>
        <taxon>Metazoa</taxon>
        <taxon>Ecdysozoa</taxon>
        <taxon>Arthropoda</taxon>
        <taxon>Chelicerata</taxon>
        <taxon>Arachnida</taxon>
        <taxon>Pseudoscorpiones</taxon>
        <taxon>Cheliferoidea</taxon>
        <taxon>Chernetidae</taxon>
        <taxon>Cordylochernes</taxon>
    </lineage>
</organism>
<feature type="transmembrane region" description="Helical" evidence="7">
    <location>
        <begin position="21"/>
        <end position="44"/>
    </location>
</feature>
<evidence type="ECO:0000256" key="1">
    <source>
        <dbReference type="ARBA" id="ARBA00004606"/>
    </source>
</evidence>
<sequence>MLLSYTVLRVIHEEVGLGVKIFVFYVIFYLFLAGFWSGMLIVFYQTLDEHEPSYKLESSRITGSPGRVTTNMWGCCLGMGYRPHPEDASSDFIWYNHTDTEQVNKWVKRMDKFLKGYSKEGPSTKTCDAGQSETAHKNEACFFDAANIASPCNSQNGYGFSQGKPCIVVKLNRIYGWVPKGYEQDKLPSDMPENIKSNYDPTKVYISCNGSVSLTSPHPTLLQNDGAEEASDRDNMGDIEYLPNQSIASYYFPFQNQKNYMSPLVFIHFLSPVKNQIVQVRCRAWAANIQYNTKDNLGSTQFSLLID</sequence>
<protein>
    <submittedName>
        <fullName evidence="8">ATP1B1</fullName>
    </submittedName>
</protein>
<evidence type="ECO:0000256" key="6">
    <source>
        <dbReference type="ARBA" id="ARBA00023136"/>
    </source>
</evidence>
<gene>
    <name evidence="8" type="ORF">LAZ67_7002176</name>
</gene>
<dbReference type="InterPro" id="IPR000402">
    <property type="entry name" value="Na/K_ATPase_sub_beta"/>
</dbReference>
<dbReference type="PANTHER" id="PTHR11523:SF28">
    <property type="entry name" value="NA_K-ATPASE BETA SUBUNIT ISOFORM 4-RELATED"/>
    <property type="match status" value="1"/>
</dbReference>
<evidence type="ECO:0000256" key="2">
    <source>
        <dbReference type="ARBA" id="ARBA00005876"/>
    </source>
</evidence>
<keyword evidence="5 7" id="KW-1133">Transmembrane helix</keyword>
<dbReference type="InterPro" id="IPR038702">
    <property type="entry name" value="Na/K_ATPase_sub_beta_sf"/>
</dbReference>
<comment type="subcellular location">
    <subcellularLocation>
        <location evidence="1">Membrane</location>
        <topology evidence="1">Single-pass type II membrane protein</topology>
    </subcellularLocation>
</comment>
<evidence type="ECO:0000256" key="3">
    <source>
        <dbReference type="ARBA" id="ARBA00022692"/>
    </source>
</evidence>
<evidence type="ECO:0000256" key="4">
    <source>
        <dbReference type="ARBA" id="ARBA00022968"/>
    </source>
</evidence>
<keyword evidence="4" id="KW-0735">Signal-anchor</keyword>
<dbReference type="Proteomes" id="UP001235939">
    <property type="component" value="Chromosome 07"/>
</dbReference>
<dbReference type="Pfam" id="PF00287">
    <property type="entry name" value="Na_K-ATPase"/>
    <property type="match status" value="1"/>
</dbReference>
<evidence type="ECO:0000256" key="5">
    <source>
        <dbReference type="ARBA" id="ARBA00022989"/>
    </source>
</evidence>
<evidence type="ECO:0000313" key="9">
    <source>
        <dbReference type="Proteomes" id="UP001235939"/>
    </source>
</evidence>
<keyword evidence="3 7" id="KW-0812">Transmembrane</keyword>
<dbReference type="EMBL" id="CP092869">
    <property type="protein sequence ID" value="UYV70205.1"/>
    <property type="molecule type" value="Genomic_DNA"/>
</dbReference>
<name>A0ABY6KRJ5_9ARAC</name>
<comment type="similarity">
    <text evidence="2">Belongs to the X(+)/potassium ATPases subunit beta family.</text>
</comment>
<evidence type="ECO:0000313" key="8">
    <source>
        <dbReference type="EMBL" id="UYV70205.1"/>
    </source>
</evidence>
<dbReference type="PANTHER" id="PTHR11523">
    <property type="entry name" value="SODIUM/POTASSIUM-DEPENDENT ATPASE BETA SUBUNIT"/>
    <property type="match status" value="1"/>
</dbReference>
<reference evidence="8 9" key="1">
    <citation type="submission" date="2022-01" db="EMBL/GenBank/DDBJ databases">
        <title>A chromosomal length assembly of Cordylochernes scorpioides.</title>
        <authorList>
            <person name="Zeh D."/>
            <person name="Zeh J."/>
        </authorList>
    </citation>
    <scope>NUCLEOTIDE SEQUENCE [LARGE SCALE GENOMIC DNA]</scope>
    <source>
        <strain evidence="8">IN4F17</strain>
        <tissue evidence="8">Whole Body</tissue>
    </source>
</reference>
<dbReference type="Gene3D" id="2.60.40.1660">
    <property type="entry name" value="Na, k-atpase alpha subunit"/>
    <property type="match status" value="1"/>
</dbReference>
<accession>A0ABY6KRJ5</accession>